<accession>A0A1L3GSP7</accession>
<sequence>MHNTPNTEVRMFGSLHTIRRKRGLDPRVEMYVLPEGISGYALAHELDLPADKIDRVFINNTACSLDELIRPGDKVAFLSPWRPI</sequence>
<organism evidence="1 2">
    <name type="scientific">Syntrophotalea acetylenivorans</name>
    <dbReference type="NCBI Taxonomy" id="1842532"/>
    <lineage>
        <taxon>Bacteria</taxon>
        <taxon>Pseudomonadati</taxon>
        <taxon>Thermodesulfobacteriota</taxon>
        <taxon>Desulfuromonadia</taxon>
        <taxon>Desulfuromonadales</taxon>
        <taxon>Syntrophotaleaceae</taxon>
        <taxon>Syntrophotalea</taxon>
    </lineage>
</organism>
<proteinExistence type="predicted"/>
<dbReference type="EMBL" id="CP015519">
    <property type="protein sequence ID" value="APG28941.1"/>
    <property type="molecule type" value="Genomic_DNA"/>
</dbReference>
<dbReference type="InterPro" id="IPR016155">
    <property type="entry name" value="Mopterin_synth/thiamin_S_b"/>
</dbReference>
<gene>
    <name evidence="1" type="ORF">A7E78_00055</name>
</gene>
<evidence type="ECO:0000313" key="2">
    <source>
        <dbReference type="Proteomes" id="UP000182517"/>
    </source>
</evidence>
<dbReference type="Proteomes" id="UP000182517">
    <property type="component" value="Chromosome"/>
</dbReference>
<reference evidence="1 2" key="1">
    <citation type="journal article" date="2017" name="Genome Announc.">
        <title>Complete Genome Sequences of Two Acetylene-Fermenting Pelobacter acetylenicus Strains.</title>
        <authorList>
            <person name="Sutton J.M."/>
            <person name="Baesman S.M."/>
            <person name="Fierst J.L."/>
            <person name="Poret-Peterson A.T."/>
            <person name="Oremland R.S."/>
            <person name="Dunlap D.S."/>
            <person name="Akob D.M."/>
        </authorList>
    </citation>
    <scope>NUCLEOTIDE SEQUENCE [LARGE SCALE GENOMIC DNA]</scope>
    <source>
        <strain evidence="1 2">SFB93</strain>
    </source>
</reference>
<dbReference type="STRING" id="1842532.A7E78_00055"/>
<protein>
    <recommendedName>
        <fullName evidence="3">MoaD/ThiS family protein</fullName>
    </recommendedName>
</protein>
<evidence type="ECO:0008006" key="3">
    <source>
        <dbReference type="Google" id="ProtNLM"/>
    </source>
</evidence>
<evidence type="ECO:0000313" key="1">
    <source>
        <dbReference type="EMBL" id="APG28941.1"/>
    </source>
</evidence>
<dbReference type="KEGG" id="pef:A7E78_00055"/>
<keyword evidence="2" id="KW-1185">Reference proteome</keyword>
<dbReference type="SUPFAM" id="SSF54285">
    <property type="entry name" value="MoaD/ThiS"/>
    <property type="match status" value="1"/>
</dbReference>
<dbReference type="AlphaFoldDB" id="A0A1L3GSP7"/>
<name>A0A1L3GSP7_9BACT</name>
<dbReference type="OrthoDB" id="5339859at2"/>